<proteinExistence type="predicted"/>
<dbReference type="SUPFAM" id="SSF57850">
    <property type="entry name" value="RING/U-box"/>
    <property type="match status" value="1"/>
</dbReference>
<dbReference type="SMART" id="SM00184">
    <property type="entry name" value="RING"/>
    <property type="match status" value="1"/>
</dbReference>
<dbReference type="PANTHER" id="PTHR12109">
    <property type="entry name" value="RING FINGER PROTEIN 141-RELATED"/>
    <property type="match status" value="1"/>
</dbReference>
<dbReference type="Gene3D" id="3.30.40.10">
    <property type="entry name" value="Zinc/RING finger domain, C3HC4 (zinc finger)"/>
    <property type="match status" value="1"/>
</dbReference>
<dbReference type="InterPro" id="IPR017907">
    <property type="entry name" value="Znf_RING_CS"/>
</dbReference>
<dbReference type="InterPro" id="IPR001841">
    <property type="entry name" value="Znf_RING"/>
</dbReference>
<name>A0A5N5T3T9_9CRUS</name>
<dbReference type="OrthoDB" id="1630758at2759"/>
<comment type="caution">
    <text evidence="6">The sequence shown here is derived from an EMBL/GenBank/DDBJ whole genome shotgun (WGS) entry which is preliminary data.</text>
</comment>
<keyword evidence="1" id="KW-0479">Metal-binding</keyword>
<dbReference type="AlphaFoldDB" id="A0A5N5T3T9"/>
<keyword evidence="7" id="KW-1185">Reference proteome</keyword>
<evidence type="ECO:0000313" key="6">
    <source>
        <dbReference type="EMBL" id="KAB7500598.1"/>
    </source>
</evidence>
<evidence type="ECO:0000256" key="4">
    <source>
        <dbReference type="PROSITE-ProRule" id="PRU00175"/>
    </source>
</evidence>
<dbReference type="PANTHER" id="PTHR12109:SF3">
    <property type="entry name" value="RING FINGER PROTEIN 141"/>
    <property type="match status" value="1"/>
</dbReference>
<dbReference type="GO" id="GO:0004842">
    <property type="term" value="F:ubiquitin-protein transferase activity"/>
    <property type="evidence" value="ECO:0007669"/>
    <property type="project" value="TreeGrafter"/>
</dbReference>
<dbReference type="InterPro" id="IPR047126">
    <property type="entry name" value="RNF141-like"/>
</dbReference>
<dbReference type="EMBL" id="SEYY01013466">
    <property type="protein sequence ID" value="KAB7500598.1"/>
    <property type="molecule type" value="Genomic_DNA"/>
</dbReference>
<organism evidence="6 7">
    <name type="scientific">Armadillidium nasatum</name>
    <dbReference type="NCBI Taxonomy" id="96803"/>
    <lineage>
        <taxon>Eukaryota</taxon>
        <taxon>Metazoa</taxon>
        <taxon>Ecdysozoa</taxon>
        <taxon>Arthropoda</taxon>
        <taxon>Crustacea</taxon>
        <taxon>Multicrustacea</taxon>
        <taxon>Malacostraca</taxon>
        <taxon>Eumalacostraca</taxon>
        <taxon>Peracarida</taxon>
        <taxon>Isopoda</taxon>
        <taxon>Oniscidea</taxon>
        <taxon>Crinocheta</taxon>
        <taxon>Armadillidiidae</taxon>
        <taxon>Armadillidium</taxon>
    </lineage>
</organism>
<dbReference type="PROSITE" id="PS50089">
    <property type="entry name" value="ZF_RING_2"/>
    <property type="match status" value="1"/>
</dbReference>
<evidence type="ECO:0000256" key="2">
    <source>
        <dbReference type="ARBA" id="ARBA00022771"/>
    </source>
</evidence>
<evidence type="ECO:0000256" key="1">
    <source>
        <dbReference type="ARBA" id="ARBA00022723"/>
    </source>
</evidence>
<evidence type="ECO:0000313" key="7">
    <source>
        <dbReference type="Proteomes" id="UP000326759"/>
    </source>
</evidence>
<accession>A0A5N5T3T9</accession>
<gene>
    <name evidence="6" type="ORF">Anas_02135</name>
</gene>
<feature type="domain" description="RING-type" evidence="5">
    <location>
        <begin position="188"/>
        <end position="246"/>
    </location>
</feature>
<dbReference type="GO" id="GO:0051865">
    <property type="term" value="P:protein autoubiquitination"/>
    <property type="evidence" value="ECO:0007669"/>
    <property type="project" value="TreeGrafter"/>
</dbReference>
<dbReference type="InterPro" id="IPR013083">
    <property type="entry name" value="Znf_RING/FYVE/PHD"/>
</dbReference>
<protein>
    <submittedName>
        <fullName evidence="6">RING finger protein</fullName>
    </submittedName>
</protein>
<keyword evidence="3" id="KW-0862">Zinc</keyword>
<keyword evidence="2 4" id="KW-0863">Zinc-finger</keyword>
<dbReference type="PROSITE" id="PS00518">
    <property type="entry name" value="ZF_RING_1"/>
    <property type="match status" value="1"/>
</dbReference>
<reference evidence="6 7" key="1">
    <citation type="journal article" date="2019" name="PLoS Biol.">
        <title>Sex chromosomes control vertical transmission of feminizing Wolbachia symbionts in an isopod.</title>
        <authorList>
            <person name="Becking T."/>
            <person name="Chebbi M.A."/>
            <person name="Giraud I."/>
            <person name="Moumen B."/>
            <person name="Laverre T."/>
            <person name="Caubet Y."/>
            <person name="Peccoud J."/>
            <person name="Gilbert C."/>
            <person name="Cordaux R."/>
        </authorList>
    </citation>
    <scope>NUCLEOTIDE SEQUENCE [LARGE SCALE GENOMIC DNA]</scope>
    <source>
        <strain evidence="6">ANa2</strain>
        <tissue evidence="6">Whole body excluding digestive tract and cuticle</tissue>
    </source>
</reference>
<sequence length="293" mass="32718">MGSGISSPINENLNAIHNHLMKHAGADYDIATATTLTYAQFVSYIHDLNKICSKYKDNNNCILVFAVKKGSDNTWLWKATVRIACVKLNTNGNTVESHRLLNIRQFLQVFRRISYECREGEAGAPATNNEEVEGAAALSLPTPSHIPPTVAASIVLKENASDEMVSTLQMLDEKRKEDPVLITNLEECIICLERKPEIILPCCHAYCTPCIEQWWEYCEVPSPDFCLLRSLIENEEVNEKSCPVCRESLISSDDTWVISEVPNQNDVSDEIRKALISYATVGNTASDEAVLHE</sequence>
<dbReference type="GO" id="GO:0008270">
    <property type="term" value="F:zinc ion binding"/>
    <property type="evidence" value="ECO:0007669"/>
    <property type="project" value="UniProtKB-KW"/>
</dbReference>
<evidence type="ECO:0000256" key="3">
    <source>
        <dbReference type="ARBA" id="ARBA00022833"/>
    </source>
</evidence>
<dbReference type="Proteomes" id="UP000326759">
    <property type="component" value="Unassembled WGS sequence"/>
</dbReference>
<evidence type="ECO:0000259" key="5">
    <source>
        <dbReference type="PROSITE" id="PS50089"/>
    </source>
</evidence>